<proteinExistence type="predicted"/>
<dbReference type="Gene3D" id="1.25.40.990">
    <property type="match status" value="1"/>
</dbReference>
<reference evidence="3" key="1">
    <citation type="submission" date="2021-12" db="EMBL/GenBank/DDBJ databases">
        <authorList>
            <person name="King R."/>
        </authorList>
    </citation>
    <scope>NUCLEOTIDE SEQUENCE</scope>
</reference>
<protein>
    <recommendedName>
        <fullName evidence="2">SAC3/GANP/THP3 conserved domain-containing protein</fullName>
    </recommendedName>
</protein>
<keyword evidence="1" id="KW-0812">Transmembrane</keyword>
<dbReference type="GO" id="GO:0005634">
    <property type="term" value="C:nucleus"/>
    <property type="evidence" value="ECO:0007669"/>
    <property type="project" value="TreeGrafter"/>
</dbReference>
<evidence type="ECO:0000259" key="2">
    <source>
        <dbReference type="Pfam" id="PF03399"/>
    </source>
</evidence>
<feature type="domain" description="SAC3/GANP/THP3 conserved" evidence="2">
    <location>
        <begin position="91"/>
        <end position="259"/>
    </location>
</feature>
<dbReference type="GO" id="GO:0005813">
    <property type="term" value="C:centrosome"/>
    <property type="evidence" value="ECO:0007669"/>
    <property type="project" value="TreeGrafter"/>
</dbReference>
<sequence length="491" mass="56128">MLLSESQFVKGACQCMCPAKERNLRSKERMIHILETNLDLQTFRQTKNIPADSNRMVKKFSRSAAGQELSHPELLRPPEVLLRTVNYLLSELSGSPPAEFDSHLNYNHLNECLKRLLTCYDELNTESAERDEMEAVFLLLNPGHSEPLLRYLSLKKDLFFFVPHFRGKLANAGFRISKAWLASNFAKCSREIRKSVTPILACTISRSLPILRRNILKIMSAGYSSKNQCYPVSKLVQFLLCNDATEAFSYCQFYNIECQKSSSAVRFERGSFDHQKSEMNLSNWVLAEEKLSAFSVPDILLGHTYTHDEGKGWQQDLHKNVEKISNMKLGDKEAEFPPKVPNFNPSIPFFSQDNIACVTSHLQTIRDHLCAFQERQGIPREENNFFGLALIIIQQSGQAMYAVFMLFLALFPVATIFLAILHFIVDRLIDILCTKTPADIYFKLGVLCAQLLLIYLMTQFVVYTIFSPIFTMQLNIISKMIMISRGNLVLK</sequence>
<dbReference type="PANTHER" id="PTHR12436:SF38">
    <property type="entry name" value="SAC3 DOMAIN-CONTAINING PROTEIN 1"/>
    <property type="match status" value="1"/>
</dbReference>
<evidence type="ECO:0000313" key="4">
    <source>
        <dbReference type="Proteomes" id="UP001152759"/>
    </source>
</evidence>
<evidence type="ECO:0000313" key="3">
    <source>
        <dbReference type="EMBL" id="CAH0388688.1"/>
    </source>
</evidence>
<dbReference type="InterPro" id="IPR005062">
    <property type="entry name" value="SAC3/GANP/THP3_conserved"/>
</dbReference>
<dbReference type="GO" id="GO:0005819">
    <property type="term" value="C:spindle"/>
    <property type="evidence" value="ECO:0007669"/>
    <property type="project" value="TreeGrafter"/>
</dbReference>
<keyword evidence="1" id="KW-0472">Membrane</keyword>
<dbReference type="Pfam" id="PF03399">
    <property type="entry name" value="SAC3_GANP"/>
    <property type="match status" value="1"/>
</dbReference>
<gene>
    <name evidence="3" type="ORF">BEMITA_LOCUS7588</name>
</gene>
<evidence type="ECO:0000256" key="1">
    <source>
        <dbReference type="SAM" id="Phobius"/>
    </source>
</evidence>
<accession>A0A9P0A9V3</accession>
<name>A0A9P0A9V3_BEMTA</name>
<keyword evidence="1" id="KW-1133">Transmembrane helix</keyword>
<dbReference type="GO" id="GO:0051225">
    <property type="term" value="P:spindle assembly"/>
    <property type="evidence" value="ECO:0007669"/>
    <property type="project" value="TreeGrafter"/>
</dbReference>
<keyword evidence="4" id="KW-1185">Reference proteome</keyword>
<organism evidence="3 4">
    <name type="scientific">Bemisia tabaci</name>
    <name type="common">Sweetpotato whitefly</name>
    <name type="synonym">Aleurodes tabaci</name>
    <dbReference type="NCBI Taxonomy" id="7038"/>
    <lineage>
        <taxon>Eukaryota</taxon>
        <taxon>Metazoa</taxon>
        <taxon>Ecdysozoa</taxon>
        <taxon>Arthropoda</taxon>
        <taxon>Hexapoda</taxon>
        <taxon>Insecta</taxon>
        <taxon>Pterygota</taxon>
        <taxon>Neoptera</taxon>
        <taxon>Paraneoptera</taxon>
        <taxon>Hemiptera</taxon>
        <taxon>Sternorrhyncha</taxon>
        <taxon>Aleyrodoidea</taxon>
        <taxon>Aleyrodidae</taxon>
        <taxon>Aleyrodinae</taxon>
        <taxon>Bemisia</taxon>
    </lineage>
</organism>
<feature type="transmembrane region" description="Helical" evidence="1">
    <location>
        <begin position="444"/>
        <end position="466"/>
    </location>
</feature>
<dbReference type="AlphaFoldDB" id="A0A9P0A9V3"/>
<dbReference type="Proteomes" id="UP001152759">
    <property type="component" value="Chromosome 4"/>
</dbReference>
<dbReference type="EMBL" id="OU963865">
    <property type="protein sequence ID" value="CAH0388688.1"/>
    <property type="molecule type" value="Genomic_DNA"/>
</dbReference>
<dbReference type="GO" id="GO:0051298">
    <property type="term" value="P:centrosome duplication"/>
    <property type="evidence" value="ECO:0007669"/>
    <property type="project" value="TreeGrafter"/>
</dbReference>
<dbReference type="InterPro" id="IPR045107">
    <property type="entry name" value="SAC3/GANP/THP3"/>
</dbReference>
<dbReference type="PANTHER" id="PTHR12436">
    <property type="entry name" value="80 KDA MCM3-ASSOCIATED PROTEIN"/>
    <property type="match status" value="1"/>
</dbReference>
<feature type="transmembrane region" description="Helical" evidence="1">
    <location>
        <begin position="399"/>
        <end position="424"/>
    </location>
</feature>